<evidence type="ECO:0000259" key="2">
    <source>
        <dbReference type="Pfam" id="PF00857"/>
    </source>
</evidence>
<feature type="domain" description="Isochorismatase-like" evidence="2">
    <location>
        <begin position="4"/>
        <end position="188"/>
    </location>
</feature>
<dbReference type="PANTHER" id="PTHR43540:SF1">
    <property type="entry name" value="ISOCHORISMATASE HYDROLASE"/>
    <property type="match status" value="1"/>
</dbReference>
<reference evidence="3 4" key="1">
    <citation type="submission" date="2023-07" db="EMBL/GenBank/DDBJ databases">
        <title>Sorghum-associated microbial communities from plants grown in Nebraska, USA.</title>
        <authorList>
            <person name="Schachtman D."/>
        </authorList>
    </citation>
    <scope>NUCLEOTIDE SEQUENCE [LARGE SCALE GENOMIC DNA]</scope>
    <source>
        <strain evidence="3 4">DS1607</strain>
    </source>
</reference>
<dbReference type="CDD" id="cd00431">
    <property type="entry name" value="cysteine_hydrolases"/>
    <property type="match status" value="1"/>
</dbReference>
<dbReference type="SUPFAM" id="SSF52499">
    <property type="entry name" value="Isochorismatase-like hydrolases"/>
    <property type="match status" value="1"/>
</dbReference>
<dbReference type="InterPro" id="IPR050272">
    <property type="entry name" value="Isochorismatase-like_hydrls"/>
</dbReference>
<protein>
    <submittedName>
        <fullName evidence="3">Nicotinamidase-related amidase</fullName>
    </submittedName>
</protein>
<keyword evidence="4" id="KW-1185">Reference proteome</keyword>
<sequence length="197" mass="21143">MKAALLAMHYQNDVLHADGKVRVGMAANDPKRQMLIDAATRLLAAARRHGVPVISVRIAFAPGYADCLRNCALFRNVAASGAVQEGDWGAEFFEALAPREGETVVTHRRDNPFWETDLTEVVQRTGATRLYMAGIATNYVVEHGARHASDLGYEVAVVGDACSTAKPHLHAASLETLSMLADIVTVDQAVAQMGATS</sequence>
<keyword evidence="1" id="KW-0378">Hydrolase</keyword>
<organism evidence="3 4">
    <name type="scientific">Variovorax ginsengisoli</name>
    <dbReference type="NCBI Taxonomy" id="363844"/>
    <lineage>
        <taxon>Bacteria</taxon>
        <taxon>Pseudomonadati</taxon>
        <taxon>Pseudomonadota</taxon>
        <taxon>Betaproteobacteria</taxon>
        <taxon>Burkholderiales</taxon>
        <taxon>Comamonadaceae</taxon>
        <taxon>Variovorax</taxon>
    </lineage>
</organism>
<name>A0ABT9S1C8_9BURK</name>
<dbReference type="Proteomes" id="UP001226867">
    <property type="component" value="Unassembled WGS sequence"/>
</dbReference>
<comment type="caution">
    <text evidence="3">The sequence shown here is derived from an EMBL/GenBank/DDBJ whole genome shotgun (WGS) entry which is preliminary data.</text>
</comment>
<dbReference type="RefSeq" id="WP_307687970.1">
    <property type="nucleotide sequence ID" value="NZ_JAUSRO010000001.1"/>
</dbReference>
<dbReference type="Gene3D" id="3.40.50.850">
    <property type="entry name" value="Isochorismatase-like"/>
    <property type="match status" value="1"/>
</dbReference>
<proteinExistence type="predicted"/>
<evidence type="ECO:0000256" key="1">
    <source>
        <dbReference type="ARBA" id="ARBA00022801"/>
    </source>
</evidence>
<evidence type="ECO:0000313" key="3">
    <source>
        <dbReference type="EMBL" id="MDP9898152.1"/>
    </source>
</evidence>
<accession>A0ABT9S1C8</accession>
<gene>
    <name evidence="3" type="ORF">J2W36_000385</name>
</gene>
<dbReference type="Pfam" id="PF00857">
    <property type="entry name" value="Isochorismatase"/>
    <property type="match status" value="1"/>
</dbReference>
<dbReference type="InterPro" id="IPR000868">
    <property type="entry name" value="Isochorismatase-like_dom"/>
</dbReference>
<dbReference type="InterPro" id="IPR036380">
    <property type="entry name" value="Isochorismatase-like_sf"/>
</dbReference>
<dbReference type="PANTHER" id="PTHR43540">
    <property type="entry name" value="PEROXYUREIDOACRYLATE/UREIDOACRYLATE AMIDOHYDROLASE-RELATED"/>
    <property type="match status" value="1"/>
</dbReference>
<evidence type="ECO:0000313" key="4">
    <source>
        <dbReference type="Proteomes" id="UP001226867"/>
    </source>
</evidence>
<dbReference type="EMBL" id="JAUSRO010000001">
    <property type="protein sequence ID" value="MDP9898152.1"/>
    <property type="molecule type" value="Genomic_DNA"/>
</dbReference>